<reference evidence="2" key="1">
    <citation type="journal article" date="2019" name="Int. J. Syst. Evol. Microbiol.">
        <title>The Global Catalogue of Microorganisms (GCM) 10K type strain sequencing project: providing services to taxonomists for standard genome sequencing and annotation.</title>
        <authorList>
            <consortium name="The Broad Institute Genomics Platform"/>
            <consortium name="The Broad Institute Genome Sequencing Center for Infectious Disease"/>
            <person name="Wu L."/>
            <person name="Ma J."/>
        </authorList>
    </citation>
    <scope>NUCLEOTIDE SEQUENCE [LARGE SCALE GENOMIC DNA]</scope>
    <source>
        <strain evidence="2">CGMCC 1.16031</strain>
    </source>
</reference>
<dbReference type="Proteomes" id="UP001596364">
    <property type="component" value="Unassembled WGS sequence"/>
</dbReference>
<comment type="caution">
    <text evidence="1">The sequence shown here is derived from an EMBL/GenBank/DDBJ whole genome shotgun (WGS) entry which is preliminary data.</text>
</comment>
<evidence type="ECO:0000313" key="1">
    <source>
        <dbReference type="EMBL" id="MFC6438762.1"/>
    </source>
</evidence>
<name>A0ABW1XHC5_9ALTE</name>
<proteinExistence type="predicted"/>
<sequence>MAIWHELYDIFARERQHRLSANAEREALVFEINQNLATLADALSAHAPSGVTSGLSLAPLLHAAFDQFRQSGRSLNTLQSKKLSRKIYANYAEFERYDGQDTRSLINNAYLRVHRLNSLLKQSTSNDLSRRAQSLFRFLMLLNAHIQQQPLKQKGR</sequence>
<protein>
    <submittedName>
        <fullName evidence="1">Uncharacterized protein</fullName>
    </submittedName>
</protein>
<accession>A0ABW1XHC5</accession>
<gene>
    <name evidence="1" type="ORF">ACFP85_01120</name>
</gene>
<keyword evidence="2" id="KW-1185">Reference proteome</keyword>
<organism evidence="1 2">
    <name type="scientific">Pseudobowmanella zhangzhouensis</name>
    <dbReference type="NCBI Taxonomy" id="1537679"/>
    <lineage>
        <taxon>Bacteria</taxon>
        <taxon>Pseudomonadati</taxon>
        <taxon>Pseudomonadota</taxon>
        <taxon>Gammaproteobacteria</taxon>
        <taxon>Alteromonadales</taxon>
        <taxon>Alteromonadaceae</taxon>
    </lineage>
</organism>
<evidence type="ECO:0000313" key="2">
    <source>
        <dbReference type="Proteomes" id="UP001596364"/>
    </source>
</evidence>
<dbReference type="RefSeq" id="WP_131259356.1">
    <property type="nucleotide sequence ID" value="NZ_JBHSUS010000001.1"/>
</dbReference>
<dbReference type="EMBL" id="JBHSUS010000001">
    <property type="protein sequence ID" value="MFC6438762.1"/>
    <property type="molecule type" value="Genomic_DNA"/>
</dbReference>